<organism evidence="2 4">
    <name type="scientific">Streptomyces alfalfae</name>
    <dbReference type="NCBI Taxonomy" id="1642299"/>
    <lineage>
        <taxon>Bacteria</taxon>
        <taxon>Bacillati</taxon>
        <taxon>Actinomycetota</taxon>
        <taxon>Actinomycetes</taxon>
        <taxon>Kitasatosporales</taxon>
        <taxon>Streptomycetaceae</taxon>
        <taxon>Streptomyces</taxon>
    </lineage>
</organism>
<dbReference type="AlphaFoldDB" id="A0A1P8TMV6"/>
<gene>
    <name evidence="1" type="ORF">A7J05_27465</name>
    <name evidence="2" type="ORF">I8755_09760</name>
</gene>
<name>A0A1P8TMV6_9ACTN</name>
<reference evidence="1 3" key="1">
    <citation type="submission" date="2016-05" db="EMBL/GenBank/DDBJ databases">
        <authorList>
            <person name="Gu J."/>
        </authorList>
    </citation>
    <scope>NUCLEOTIDE SEQUENCE [LARGE SCALE GENOMIC DNA]</scope>
    <source>
        <strain evidence="1 3">ACCC40021</strain>
    </source>
</reference>
<dbReference type="RefSeq" id="WP_076686857.1">
    <property type="nucleotide sequence ID" value="NZ_CP015588.1"/>
</dbReference>
<evidence type="ECO:0000313" key="1">
    <source>
        <dbReference type="EMBL" id="APY88934.1"/>
    </source>
</evidence>
<dbReference type="Proteomes" id="UP000596130">
    <property type="component" value="Chromosome"/>
</dbReference>
<dbReference type="Proteomes" id="UP000187191">
    <property type="component" value="Chromosome"/>
</dbReference>
<evidence type="ECO:0000313" key="3">
    <source>
        <dbReference type="Proteomes" id="UP000187191"/>
    </source>
</evidence>
<accession>A0A1P8TMV6</accession>
<sequence>MPRPQGFTYVRRPDDSVTITHGGRPAGTLRGVRAERFLAEVEGEDPQLVMARWTGDYKRGNERTARNHPRNRR</sequence>
<evidence type="ECO:0000313" key="4">
    <source>
        <dbReference type="Proteomes" id="UP000596130"/>
    </source>
</evidence>
<evidence type="ECO:0000313" key="2">
    <source>
        <dbReference type="EMBL" id="QQC88663.1"/>
    </source>
</evidence>
<protein>
    <submittedName>
        <fullName evidence="2">Uncharacterized protein</fullName>
    </submittedName>
</protein>
<dbReference type="EMBL" id="CP015588">
    <property type="protein sequence ID" value="APY88934.1"/>
    <property type="molecule type" value="Genomic_DNA"/>
</dbReference>
<dbReference type="EMBL" id="CP065959">
    <property type="protein sequence ID" value="QQC88663.1"/>
    <property type="molecule type" value="Genomic_DNA"/>
</dbReference>
<keyword evidence="3" id="KW-1185">Reference proteome</keyword>
<dbReference type="KEGG" id="ssia:A7J05_27465"/>
<proteinExistence type="predicted"/>
<dbReference type="OrthoDB" id="7869604at2"/>
<reference evidence="2 4" key="2">
    <citation type="submission" date="2020-12" db="EMBL/GenBank/DDBJ databases">
        <title>Identification and biosynthesis of polyene macrolides produced by Streptomyces alfalfae Men-myco-93-63.</title>
        <authorList>
            <person name="Liu D."/>
            <person name="Li Y."/>
            <person name="Liu L."/>
            <person name="Han X."/>
            <person name="Shen F."/>
        </authorList>
    </citation>
    <scope>NUCLEOTIDE SEQUENCE [LARGE SCALE GENOMIC DNA]</scope>
    <source>
        <strain evidence="2 4">Men-myco-93-63</strain>
    </source>
</reference>